<evidence type="ECO:0000259" key="2">
    <source>
        <dbReference type="Pfam" id="PF13439"/>
    </source>
</evidence>
<dbReference type="Pfam" id="PF13439">
    <property type="entry name" value="Glyco_transf_4"/>
    <property type="match status" value="1"/>
</dbReference>
<dbReference type="PANTHER" id="PTHR12526">
    <property type="entry name" value="GLYCOSYLTRANSFERASE"/>
    <property type="match status" value="1"/>
</dbReference>
<dbReference type="InterPro" id="IPR028098">
    <property type="entry name" value="Glyco_trans_4-like_N"/>
</dbReference>
<dbReference type="EMBL" id="JABZGR010000043">
    <property type="protein sequence ID" value="MBF0971147.1"/>
    <property type="molecule type" value="Genomic_DNA"/>
</dbReference>
<accession>A0A929RXI3</accession>
<dbReference type="InterPro" id="IPR001296">
    <property type="entry name" value="Glyco_trans_1"/>
</dbReference>
<dbReference type="SUPFAM" id="SSF53756">
    <property type="entry name" value="UDP-Glycosyltransferase/glycogen phosphorylase"/>
    <property type="match status" value="1"/>
</dbReference>
<evidence type="ECO:0000259" key="1">
    <source>
        <dbReference type="Pfam" id="PF00534"/>
    </source>
</evidence>
<evidence type="ECO:0000313" key="4">
    <source>
        <dbReference type="Proteomes" id="UP000704068"/>
    </source>
</evidence>
<dbReference type="Pfam" id="PF00534">
    <property type="entry name" value="Glycos_transf_1"/>
    <property type="match status" value="1"/>
</dbReference>
<protein>
    <submittedName>
        <fullName evidence="3">Glycosyltransferase</fullName>
    </submittedName>
</protein>
<feature type="domain" description="Glycosyl transferase family 1" evidence="1">
    <location>
        <begin position="189"/>
        <end position="340"/>
    </location>
</feature>
<feature type="domain" description="Glycosyltransferase subfamily 4-like N-terminal" evidence="2">
    <location>
        <begin position="18"/>
        <end position="172"/>
    </location>
</feature>
<dbReference type="PANTHER" id="PTHR12526:SF630">
    <property type="entry name" value="GLYCOSYLTRANSFERASE"/>
    <property type="match status" value="1"/>
</dbReference>
<dbReference type="AlphaFoldDB" id="A0A929RXI3"/>
<proteinExistence type="predicted"/>
<dbReference type="RefSeq" id="WP_296089928.1">
    <property type="nucleotide sequence ID" value="NZ_CAUOSC010000029.1"/>
</dbReference>
<gene>
    <name evidence="3" type="ORF">HXK21_08975</name>
</gene>
<evidence type="ECO:0000313" key="3">
    <source>
        <dbReference type="EMBL" id="MBF0971147.1"/>
    </source>
</evidence>
<organism evidence="3 4">
    <name type="scientific">Alloprevotella tannerae</name>
    <dbReference type="NCBI Taxonomy" id="76122"/>
    <lineage>
        <taxon>Bacteria</taxon>
        <taxon>Pseudomonadati</taxon>
        <taxon>Bacteroidota</taxon>
        <taxon>Bacteroidia</taxon>
        <taxon>Bacteroidales</taxon>
        <taxon>Prevotellaceae</taxon>
        <taxon>Alloprevotella</taxon>
    </lineage>
</organism>
<name>A0A929RXI3_9BACT</name>
<sequence>MKTRIKVLQVINTLNTAGAERLVCTIAEGMNRPEIQTDVLVLNGVETGFMRTLEAAGVRVIRLGSNEYNPWLIYKLRPYLETYDIVHVHLFPAQYWVALTKYLFKSKAHLVTTEHSTFNFRCKYKLTTWSDRKIYRLYEAITCISPATLNFIRHRAPSSVRTVLIENGIDVALFSQAKSDRAIVLPNVPANAFVLMQVARFKEEKNQIDLVKVLAQLPTDIHVVFVGDGPMRKHCETLAKDLNVEERAHFLGKREDIPSLLSAADIVVMPSLWEGFGLSAVEGMAAHKPVLASNVAGLAQVVEDESLLFPVNDIETMANRIIKLYKDEDLRKRVGEECYQRAQKYDVRFMLDNLWKLYSQLEDGDTTSN</sequence>
<dbReference type="Gene3D" id="3.40.50.2000">
    <property type="entry name" value="Glycogen Phosphorylase B"/>
    <property type="match status" value="2"/>
</dbReference>
<dbReference type="Proteomes" id="UP000704068">
    <property type="component" value="Unassembled WGS sequence"/>
</dbReference>
<comment type="caution">
    <text evidence="3">The sequence shown here is derived from an EMBL/GenBank/DDBJ whole genome shotgun (WGS) entry which is preliminary data.</text>
</comment>
<reference evidence="3" key="1">
    <citation type="submission" date="2020-04" db="EMBL/GenBank/DDBJ databases">
        <title>Deep metagenomics examines the oral microbiome during advanced dental caries in children, revealing novel taxa and co-occurrences with host molecules.</title>
        <authorList>
            <person name="Baker J.L."/>
            <person name="Morton J.T."/>
            <person name="Dinis M."/>
            <person name="Alvarez R."/>
            <person name="Tran N.C."/>
            <person name="Knight R."/>
            <person name="Edlund A."/>
        </authorList>
    </citation>
    <scope>NUCLEOTIDE SEQUENCE</scope>
    <source>
        <strain evidence="3">JCVI_34_bin.1</strain>
    </source>
</reference>
<dbReference type="GO" id="GO:0016757">
    <property type="term" value="F:glycosyltransferase activity"/>
    <property type="evidence" value="ECO:0007669"/>
    <property type="project" value="InterPro"/>
</dbReference>